<name>A0ABS3UX66_9ACTN</name>
<feature type="domain" description="GGDEF" evidence="3">
    <location>
        <begin position="338"/>
        <end position="463"/>
    </location>
</feature>
<dbReference type="SMART" id="SM00052">
    <property type="entry name" value="EAL"/>
    <property type="match status" value="1"/>
</dbReference>
<feature type="transmembrane region" description="Helical" evidence="1">
    <location>
        <begin position="252"/>
        <end position="273"/>
    </location>
</feature>
<dbReference type="EMBL" id="JAGFNS010000035">
    <property type="protein sequence ID" value="MBO3743175.1"/>
    <property type="molecule type" value="Genomic_DNA"/>
</dbReference>
<keyword evidence="1" id="KW-1133">Transmembrane helix</keyword>
<evidence type="ECO:0000259" key="2">
    <source>
        <dbReference type="PROSITE" id="PS50883"/>
    </source>
</evidence>
<sequence>MAVAEVVLVLAGTRGAYPVLLVWVPAVAGLAAAVAAFRGAAVRTGGDLRAFWRRVAVAMGFVLLAGISQTLDVVTLPWSGMPPIGTRTLCLYVVGTILAITALLRLPAGGRTWRQLLTAVLDVAVVVVTGGIATSQYIGWFMNRFGVSESAWWLNIAMIAIAVAGAVVVVKIMTARRSPIPRAALWWLAPIGLAGPLSTLLMTALRPWPHLNGSAAVLPFVGLCGTLAAHAQHRRLAAGGSSRIAHPSAGRRGSAVPLVASGLISLLVATVFLRTGHLSTVQVAGTTMLLLLVVARQAIALAENNSLLDTVARQAMHDELTGLFSRRYFTAAVASTTEPHTVVLIDLKEFRAINDGLGPAAGDALLTAYAERLTALAGRHAVVARLGGDEFGLLLTAAPGTVDRLLAASAEPLSAAGHELLVDVSIGLTDGDTADAPDSYRRAELALREAMAGAGGRVVRYDATLERQLSRRATVAADLRRGLAAGEFHLLYQPIVNLPDGRLIGVESLVRWGDVPPAGFIPVAEDTGLIVELGAWILDTVCAQAAEWRRRHGPDALRSVAVNVSARQLLDPALPEIVAAALARHGLPARQLTVEITETAVFGGGRALASVTALSDLGVAIALDDFGTGHSSLGLLRTCPVDAIKVDKSFVDGLGGSPQQEAIAIALTGIAETMGLRTVAEGVETVEQAQRLYELGYRQAQGFHFARPLPAEAIDEMLAAQQNRVAA</sequence>
<dbReference type="InterPro" id="IPR043128">
    <property type="entry name" value="Rev_trsase/Diguanyl_cyclase"/>
</dbReference>
<dbReference type="PANTHER" id="PTHR44757">
    <property type="entry name" value="DIGUANYLATE CYCLASE DGCP"/>
    <property type="match status" value="1"/>
</dbReference>
<feature type="transmembrane region" description="Helical" evidence="1">
    <location>
        <begin position="184"/>
        <end position="205"/>
    </location>
</feature>
<evidence type="ECO:0000256" key="1">
    <source>
        <dbReference type="SAM" id="Phobius"/>
    </source>
</evidence>
<dbReference type="InterPro" id="IPR035919">
    <property type="entry name" value="EAL_sf"/>
</dbReference>
<feature type="transmembrane region" description="Helical" evidence="1">
    <location>
        <begin position="116"/>
        <end position="140"/>
    </location>
</feature>
<dbReference type="NCBIfam" id="TIGR00254">
    <property type="entry name" value="GGDEF"/>
    <property type="match status" value="1"/>
</dbReference>
<reference evidence="4 5" key="1">
    <citation type="submission" date="2021-03" db="EMBL/GenBank/DDBJ databases">
        <title>Actinoplanes flavus sp. nov., a novel actinomycete isolated from Coconut Palm rhizosphere soil.</title>
        <authorList>
            <person name="Luo X."/>
        </authorList>
    </citation>
    <scope>NUCLEOTIDE SEQUENCE [LARGE SCALE GENOMIC DNA]</scope>
    <source>
        <strain evidence="4 5">NEAU-H7</strain>
    </source>
</reference>
<feature type="transmembrane region" description="Helical" evidence="1">
    <location>
        <begin position="20"/>
        <end position="39"/>
    </location>
</feature>
<dbReference type="Gene3D" id="3.30.70.270">
    <property type="match status" value="1"/>
</dbReference>
<dbReference type="InterPro" id="IPR029787">
    <property type="entry name" value="Nucleotide_cyclase"/>
</dbReference>
<feature type="transmembrane region" description="Helical" evidence="1">
    <location>
        <begin position="211"/>
        <end position="231"/>
    </location>
</feature>
<dbReference type="Pfam" id="PF00563">
    <property type="entry name" value="EAL"/>
    <property type="match status" value="1"/>
</dbReference>
<feature type="transmembrane region" description="Helical" evidence="1">
    <location>
        <begin position="83"/>
        <end position="104"/>
    </location>
</feature>
<feature type="domain" description="EAL" evidence="2">
    <location>
        <begin position="472"/>
        <end position="722"/>
    </location>
</feature>
<protein>
    <submittedName>
        <fullName evidence="4">GGDEF domain-containing protein</fullName>
    </submittedName>
</protein>
<gene>
    <name evidence="4" type="ORF">J5X75_37325</name>
</gene>
<dbReference type="CDD" id="cd01948">
    <property type="entry name" value="EAL"/>
    <property type="match status" value="1"/>
</dbReference>
<dbReference type="PANTHER" id="PTHR44757:SF2">
    <property type="entry name" value="BIOFILM ARCHITECTURE MAINTENANCE PROTEIN MBAA"/>
    <property type="match status" value="1"/>
</dbReference>
<dbReference type="InterPro" id="IPR001633">
    <property type="entry name" value="EAL_dom"/>
</dbReference>
<dbReference type="SMART" id="SM00267">
    <property type="entry name" value="GGDEF"/>
    <property type="match status" value="1"/>
</dbReference>
<accession>A0ABS3UX66</accession>
<dbReference type="SUPFAM" id="SSF55073">
    <property type="entry name" value="Nucleotide cyclase"/>
    <property type="match status" value="1"/>
</dbReference>
<proteinExistence type="predicted"/>
<dbReference type="InterPro" id="IPR052155">
    <property type="entry name" value="Biofilm_reg_signaling"/>
</dbReference>
<dbReference type="PROSITE" id="PS50887">
    <property type="entry name" value="GGDEF"/>
    <property type="match status" value="1"/>
</dbReference>
<evidence type="ECO:0000313" key="4">
    <source>
        <dbReference type="EMBL" id="MBO3743175.1"/>
    </source>
</evidence>
<dbReference type="CDD" id="cd01949">
    <property type="entry name" value="GGDEF"/>
    <property type="match status" value="1"/>
</dbReference>
<evidence type="ECO:0000313" key="5">
    <source>
        <dbReference type="Proteomes" id="UP000679690"/>
    </source>
</evidence>
<feature type="transmembrane region" description="Helical" evidence="1">
    <location>
        <begin position="51"/>
        <end position="71"/>
    </location>
</feature>
<keyword evidence="1" id="KW-0472">Membrane</keyword>
<dbReference type="Proteomes" id="UP000679690">
    <property type="component" value="Unassembled WGS sequence"/>
</dbReference>
<comment type="caution">
    <text evidence="4">The sequence shown here is derived from an EMBL/GenBank/DDBJ whole genome shotgun (WGS) entry which is preliminary data.</text>
</comment>
<keyword evidence="1" id="KW-0812">Transmembrane</keyword>
<dbReference type="PROSITE" id="PS50883">
    <property type="entry name" value="EAL"/>
    <property type="match status" value="1"/>
</dbReference>
<dbReference type="Gene3D" id="3.20.20.450">
    <property type="entry name" value="EAL domain"/>
    <property type="match status" value="1"/>
</dbReference>
<organism evidence="4 5">
    <name type="scientific">Actinoplanes flavus</name>
    <dbReference type="NCBI Taxonomy" id="2820290"/>
    <lineage>
        <taxon>Bacteria</taxon>
        <taxon>Bacillati</taxon>
        <taxon>Actinomycetota</taxon>
        <taxon>Actinomycetes</taxon>
        <taxon>Micromonosporales</taxon>
        <taxon>Micromonosporaceae</taxon>
        <taxon>Actinoplanes</taxon>
    </lineage>
</organism>
<dbReference type="SUPFAM" id="SSF141868">
    <property type="entry name" value="EAL domain-like"/>
    <property type="match status" value="1"/>
</dbReference>
<dbReference type="InterPro" id="IPR000160">
    <property type="entry name" value="GGDEF_dom"/>
</dbReference>
<evidence type="ECO:0000259" key="3">
    <source>
        <dbReference type="PROSITE" id="PS50887"/>
    </source>
</evidence>
<feature type="transmembrane region" description="Helical" evidence="1">
    <location>
        <begin position="152"/>
        <end position="172"/>
    </location>
</feature>
<dbReference type="Pfam" id="PF00990">
    <property type="entry name" value="GGDEF"/>
    <property type="match status" value="1"/>
</dbReference>
<keyword evidence="5" id="KW-1185">Reference proteome</keyword>